<keyword evidence="4" id="KW-1185">Reference proteome</keyword>
<sequence length="370" mass="39895">MEYGVAAPMVRAADRLKTIPTRRHPAVLRLSVFGEVPDPPGGARPEGYAEDMTETRALGTSDLLVSAVGLGCNNFGRPGSATEDQAGTDRVIGAAIDAGITFFDTADLYGYSFGRSEEMMGRVLGARRDGIVLATKFGYPDSGAPYAGARGSREFIRASVEGSLSRLRTDRIDLYQMHWPDTEAPIAETLSALDELVREGKVRAIGHSNFSAEQIDEAARVATELGGAAFVSAQNELSLVNRETDREVTPAALRNGLGLLPFFPLANGLLTGKFTRDHFPADSRIMRQRPHVAEQADWDALDAYRDLCEAWGVTMLEATFGWLLEHRPIASVIAGATRIEQVQQNAAAGSAFRPSAEQSAQIDALFPIPS</sequence>
<reference evidence="3 4" key="1">
    <citation type="journal article" date="2019" name="Int. J. Syst. Evol. Microbiol.">
        <title>The Global Catalogue of Microorganisms (GCM) 10K type strain sequencing project: providing services to taxonomists for standard genome sequencing and annotation.</title>
        <authorList>
            <consortium name="The Broad Institute Genomics Platform"/>
            <consortium name="The Broad Institute Genome Sequencing Center for Infectious Disease"/>
            <person name="Wu L."/>
            <person name="Ma J."/>
        </authorList>
    </citation>
    <scope>NUCLEOTIDE SEQUENCE [LARGE SCALE GENOMIC DNA]</scope>
    <source>
        <strain evidence="3 4">JCM 14736</strain>
    </source>
</reference>
<dbReference type="InterPro" id="IPR050523">
    <property type="entry name" value="AKR_Detox_Biosynth"/>
</dbReference>
<dbReference type="PANTHER" id="PTHR43364:SF4">
    <property type="entry name" value="NAD(P)-LINKED OXIDOREDUCTASE SUPERFAMILY PROTEIN"/>
    <property type="match status" value="1"/>
</dbReference>
<dbReference type="SUPFAM" id="SSF51430">
    <property type="entry name" value="NAD(P)-linked oxidoreductase"/>
    <property type="match status" value="1"/>
</dbReference>
<dbReference type="Pfam" id="PF00248">
    <property type="entry name" value="Aldo_ket_red"/>
    <property type="match status" value="1"/>
</dbReference>
<dbReference type="Proteomes" id="UP001500851">
    <property type="component" value="Unassembled WGS sequence"/>
</dbReference>
<dbReference type="PANTHER" id="PTHR43364">
    <property type="entry name" value="NADH-SPECIFIC METHYLGLYOXAL REDUCTASE-RELATED"/>
    <property type="match status" value="1"/>
</dbReference>
<dbReference type="InterPro" id="IPR036812">
    <property type="entry name" value="NAD(P)_OxRdtase_dom_sf"/>
</dbReference>
<dbReference type="PRINTS" id="PR00069">
    <property type="entry name" value="ALDKETRDTASE"/>
</dbReference>
<comment type="caution">
    <text evidence="3">The sequence shown here is derived from an EMBL/GenBank/DDBJ whole genome shotgun (WGS) entry which is preliminary data.</text>
</comment>
<name>A0ABN2LJ27_9MICO</name>
<evidence type="ECO:0000313" key="4">
    <source>
        <dbReference type="Proteomes" id="UP001500851"/>
    </source>
</evidence>
<feature type="domain" description="NADP-dependent oxidoreductase" evidence="2">
    <location>
        <begin position="68"/>
        <end position="365"/>
    </location>
</feature>
<dbReference type="EMBL" id="BAAAOB010000002">
    <property type="protein sequence ID" value="GAA1789772.1"/>
    <property type="molecule type" value="Genomic_DNA"/>
</dbReference>
<accession>A0ABN2LJ27</accession>
<organism evidence="3 4">
    <name type="scientific">Leucobacter iarius</name>
    <dbReference type="NCBI Taxonomy" id="333963"/>
    <lineage>
        <taxon>Bacteria</taxon>
        <taxon>Bacillati</taxon>
        <taxon>Actinomycetota</taxon>
        <taxon>Actinomycetes</taxon>
        <taxon>Micrococcales</taxon>
        <taxon>Microbacteriaceae</taxon>
        <taxon>Leucobacter</taxon>
    </lineage>
</organism>
<gene>
    <name evidence="3" type="ORF">GCM10009768_18430</name>
</gene>
<evidence type="ECO:0000256" key="1">
    <source>
        <dbReference type="ARBA" id="ARBA00023002"/>
    </source>
</evidence>
<dbReference type="Gene3D" id="3.20.20.100">
    <property type="entry name" value="NADP-dependent oxidoreductase domain"/>
    <property type="match status" value="1"/>
</dbReference>
<protein>
    <submittedName>
        <fullName evidence="3">Aldo/keto reductase</fullName>
    </submittedName>
</protein>
<keyword evidence="1" id="KW-0560">Oxidoreductase</keyword>
<dbReference type="InterPro" id="IPR023210">
    <property type="entry name" value="NADP_OxRdtase_dom"/>
</dbReference>
<proteinExistence type="predicted"/>
<evidence type="ECO:0000259" key="2">
    <source>
        <dbReference type="Pfam" id="PF00248"/>
    </source>
</evidence>
<dbReference type="InterPro" id="IPR020471">
    <property type="entry name" value="AKR"/>
</dbReference>
<evidence type="ECO:0000313" key="3">
    <source>
        <dbReference type="EMBL" id="GAA1789772.1"/>
    </source>
</evidence>